<dbReference type="SUPFAM" id="SSF53098">
    <property type="entry name" value="Ribonuclease H-like"/>
    <property type="match status" value="1"/>
</dbReference>
<reference evidence="13" key="1">
    <citation type="journal article" date="2014" name="Genome Biol. Evol.">
        <title>Pangenome evidence for extensive interdomain horizontal transfer affecting lineage core and shell genes in uncultured planktonic thaumarchaeota and euryarchaeota.</title>
        <authorList>
            <person name="Deschamps P."/>
            <person name="Zivanovic Y."/>
            <person name="Moreira D."/>
            <person name="Rodriguez-Valera F."/>
            <person name="Lopez-Garcia P."/>
        </authorList>
    </citation>
    <scope>NUCLEOTIDE SEQUENCE</scope>
</reference>
<keyword evidence="6 10" id="KW-0540">Nuclease</keyword>
<dbReference type="InterPro" id="IPR004649">
    <property type="entry name" value="RNase_H2_suA"/>
</dbReference>
<dbReference type="Pfam" id="PF01351">
    <property type="entry name" value="RNase_HII"/>
    <property type="match status" value="1"/>
</dbReference>
<protein>
    <recommendedName>
        <fullName evidence="11">Ribonuclease</fullName>
        <ecNumber evidence="11">3.1.26.4</ecNumber>
    </recommendedName>
</protein>
<dbReference type="InterPro" id="IPR012337">
    <property type="entry name" value="RNaseH-like_sf"/>
</dbReference>
<comment type="function">
    <text evidence="3 11">Endonuclease that specifically degrades the RNA of RNA-DNA hybrids.</text>
</comment>
<evidence type="ECO:0000256" key="1">
    <source>
        <dbReference type="ARBA" id="ARBA00000077"/>
    </source>
</evidence>
<comment type="subcellular location">
    <subcellularLocation>
        <location evidence="4">Cytoplasm</location>
    </subcellularLocation>
</comment>
<dbReference type="PANTHER" id="PTHR10954:SF23">
    <property type="entry name" value="RIBONUCLEASE"/>
    <property type="match status" value="1"/>
</dbReference>
<evidence type="ECO:0000256" key="4">
    <source>
        <dbReference type="ARBA" id="ARBA00004496"/>
    </source>
</evidence>
<keyword evidence="8 10" id="KW-0255">Endonuclease</keyword>
<feature type="binding site" evidence="10">
    <location>
        <position position="10"/>
    </location>
    <ligand>
        <name>a divalent metal cation</name>
        <dbReference type="ChEBI" id="CHEBI:60240"/>
    </ligand>
</feature>
<keyword evidence="9 10" id="KW-0378">Hydrolase</keyword>
<evidence type="ECO:0000256" key="8">
    <source>
        <dbReference type="ARBA" id="ARBA00022759"/>
    </source>
</evidence>
<keyword evidence="7 10" id="KW-0479">Metal-binding</keyword>
<dbReference type="GO" id="GO:0006298">
    <property type="term" value="P:mismatch repair"/>
    <property type="evidence" value="ECO:0007669"/>
    <property type="project" value="TreeGrafter"/>
</dbReference>
<feature type="binding site" evidence="10">
    <location>
        <position position="11"/>
    </location>
    <ligand>
        <name>a divalent metal cation</name>
        <dbReference type="ChEBI" id="CHEBI:60240"/>
    </ligand>
</feature>
<dbReference type="GO" id="GO:0003723">
    <property type="term" value="F:RNA binding"/>
    <property type="evidence" value="ECO:0007669"/>
    <property type="project" value="UniProtKB-UniRule"/>
</dbReference>
<dbReference type="NCBIfam" id="TIGR00729">
    <property type="entry name" value="ribonuclease HII"/>
    <property type="match status" value="1"/>
</dbReference>
<dbReference type="GO" id="GO:0043137">
    <property type="term" value="P:DNA replication, removal of RNA primer"/>
    <property type="evidence" value="ECO:0007669"/>
    <property type="project" value="TreeGrafter"/>
</dbReference>
<dbReference type="CDD" id="cd07180">
    <property type="entry name" value="RNase_HII_archaea_like"/>
    <property type="match status" value="1"/>
</dbReference>
<accession>A0A075HMS6</accession>
<evidence type="ECO:0000256" key="7">
    <source>
        <dbReference type="ARBA" id="ARBA00022723"/>
    </source>
</evidence>
<dbReference type="InterPro" id="IPR036397">
    <property type="entry name" value="RNaseH_sf"/>
</dbReference>
<dbReference type="PROSITE" id="PS51975">
    <property type="entry name" value="RNASE_H_2"/>
    <property type="match status" value="1"/>
</dbReference>
<evidence type="ECO:0000256" key="3">
    <source>
        <dbReference type="ARBA" id="ARBA00004065"/>
    </source>
</evidence>
<dbReference type="EMBL" id="KF901090">
    <property type="protein sequence ID" value="AIF17721.1"/>
    <property type="molecule type" value="Genomic_DNA"/>
</dbReference>
<dbReference type="AlphaFoldDB" id="A0A075HMS6"/>
<dbReference type="InterPro" id="IPR001352">
    <property type="entry name" value="RNase_HII/HIII"/>
</dbReference>
<dbReference type="GO" id="GO:0005737">
    <property type="term" value="C:cytoplasm"/>
    <property type="evidence" value="ECO:0007669"/>
    <property type="project" value="UniProtKB-SubCell"/>
</dbReference>
<dbReference type="Gene3D" id="1.10.10.460">
    <property type="entry name" value="Ribonuclease hii. Domain 2"/>
    <property type="match status" value="1"/>
</dbReference>
<organism evidence="13">
    <name type="scientific">uncultured marine group II/III euryarchaeote KM3_79_A05</name>
    <dbReference type="NCBI Taxonomy" id="1456513"/>
    <lineage>
        <taxon>Archaea</taxon>
        <taxon>Methanobacteriati</taxon>
        <taxon>Methanobacteriota</taxon>
        <taxon>environmental samples</taxon>
    </lineage>
</organism>
<evidence type="ECO:0000256" key="11">
    <source>
        <dbReference type="RuleBase" id="RU003515"/>
    </source>
</evidence>
<evidence type="ECO:0000256" key="9">
    <source>
        <dbReference type="ARBA" id="ARBA00022801"/>
    </source>
</evidence>
<dbReference type="GO" id="GO:0032299">
    <property type="term" value="C:ribonuclease H2 complex"/>
    <property type="evidence" value="ECO:0007669"/>
    <property type="project" value="TreeGrafter"/>
</dbReference>
<evidence type="ECO:0000256" key="6">
    <source>
        <dbReference type="ARBA" id="ARBA00022722"/>
    </source>
</evidence>
<dbReference type="InterPro" id="IPR024567">
    <property type="entry name" value="RNase_HII/HIII_dom"/>
</dbReference>
<dbReference type="PANTHER" id="PTHR10954">
    <property type="entry name" value="RIBONUCLEASE H2 SUBUNIT A"/>
    <property type="match status" value="1"/>
</dbReference>
<dbReference type="EC" id="3.1.26.4" evidence="11"/>
<evidence type="ECO:0000313" key="13">
    <source>
        <dbReference type="EMBL" id="AIF17721.1"/>
    </source>
</evidence>
<gene>
    <name evidence="13" type="primary">rnhB</name>
</gene>
<dbReference type="GO" id="GO:0004523">
    <property type="term" value="F:RNA-DNA hybrid ribonuclease activity"/>
    <property type="evidence" value="ECO:0007669"/>
    <property type="project" value="UniProtKB-UniRule"/>
</dbReference>
<proteinExistence type="inferred from homology"/>
<comment type="catalytic activity">
    <reaction evidence="1 10 11">
        <text>Endonucleolytic cleavage to 5'-phosphomonoester.</text>
        <dbReference type="EC" id="3.1.26.4"/>
    </reaction>
</comment>
<evidence type="ECO:0000256" key="2">
    <source>
        <dbReference type="ARBA" id="ARBA00001946"/>
    </source>
</evidence>
<dbReference type="InterPro" id="IPR023160">
    <property type="entry name" value="RNase_HII_hlx-loop-hlx_cap_dom"/>
</dbReference>
<dbReference type="Gene3D" id="3.30.420.10">
    <property type="entry name" value="Ribonuclease H-like superfamily/Ribonuclease H"/>
    <property type="match status" value="1"/>
</dbReference>
<sequence length="247" mass="26657">MSDEWIIGVDEAGRGPVIGPLVVGALAIRATDVEELRELGVKDSKDLSVTERERIEAEIVSRVTEGRWRSGLVICQPSRIDINSQTSDLNSLEIELFAEAIEATALSAKAGVIRADACDVDEQRFARRLTSALGENWLDWDVEARHGMDSSDLAAGGASILAKVTRDAAIHEISTRTGLDIGSGYPSDLRTRKAVEHLLTNGKPHDCLRWSWATVSDIWSATHGTPVPVRSASGGAVVQSSLDDWSS</sequence>
<comment type="similarity">
    <text evidence="11">Belongs to the RNase HII family.</text>
</comment>
<feature type="domain" description="RNase H type-2" evidence="12">
    <location>
        <begin position="4"/>
        <end position="224"/>
    </location>
</feature>
<name>A0A075HMS6_9EURY</name>
<dbReference type="GO" id="GO:0046872">
    <property type="term" value="F:metal ion binding"/>
    <property type="evidence" value="ECO:0007669"/>
    <property type="project" value="UniProtKB-KW"/>
</dbReference>
<evidence type="ECO:0000256" key="10">
    <source>
        <dbReference type="PROSITE-ProRule" id="PRU01319"/>
    </source>
</evidence>
<comment type="cofactor">
    <cofactor evidence="10">
        <name>Mn(2+)</name>
        <dbReference type="ChEBI" id="CHEBI:29035"/>
    </cofactor>
    <cofactor evidence="10">
        <name>Mg(2+)</name>
        <dbReference type="ChEBI" id="CHEBI:18420"/>
    </cofactor>
    <text evidence="10">Manganese or magnesium. Binds 1 divalent metal ion per monomer in the absence of substrate. May bind a second metal ion after substrate binding.</text>
</comment>
<feature type="binding site" evidence="10">
    <location>
        <position position="116"/>
    </location>
    <ligand>
        <name>a divalent metal cation</name>
        <dbReference type="ChEBI" id="CHEBI:60240"/>
    </ligand>
</feature>
<keyword evidence="5" id="KW-0963">Cytoplasm</keyword>
<evidence type="ECO:0000256" key="5">
    <source>
        <dbReference type="ARBA" id="ARBA00022490"/>
    </source>
</evidence>
<evidence type="ECO:0000259" key="12">
    <source>
        <dbReference type="PROSITE" id="PS51975"/>
    </source>
</evidence>
<comment type="cofactor">
    <cofactor evidence="2">
        <name>Mg(2+)</name>
        <dbReference type="ChEBI" id="CHEBI:18420"/>
    </cofactor>
</comment>